<dbReference type="PRINTS" id="PR00951">
    <property type="entry name" value="FLGBIOSNFLIP"/>
</dbReference>
<dbReference type="PANTHER" id="PTHR30587:SF0">
    <property type="entry name" value="FLAGELLAR BIOSYNTHETIC PROTEIN FLIP"/>
    <property type="match status" value="1"/>
</dbReference>
<keyword evidence="8 12" id="KW-1133">Transmembrane helix</keyword>
<dbReference type="NCBIfam" id="TIGR01103">
    <property type="entry name" value="fliP"/>
    <property type="match status" value="1"/>
</dbReference>
<dbReference type="PROSITE" id="PS01061">
    <property type="entry name" value="FLIP_2"/>
    <property type="match status" value="1"/>
</dbReference>
<evidence type="ECO:0000256" key="1">
    <source>
        <dbReference type="ARBA" id="ARBA00006257"/>
    </source>
</evidence>
<evidence type="ECO:0000256" key="4">
    <source>
        <dbReference type="ARBA" id="ARBA00022475"/>
    </source>
</evidence>
<keyword evidence="3 12" id="KW-0813">Transport</keyword>
<comment type="subcellular location">
    <subcellularLocation>
        <location evidence="12">Cell membrane</location>
        <topology evidence="12">Multi-pass membrane protein</topology>
    </subcellularLocation>
    <subcellularLocation>
        <location evidence="12">Bacterial flagellum basal body</location>
    </subcellularLocation>
</comment>
<dbReference type="GO" id="GO:0044781">
    <property type="term" value="P:bacterial-type flagellum organization"/>
    <property type="evidence" value="ECO:0007669"/>
    <property type="project" value="UniProtKB-UniRule"/>
</dbReference>
<feature type="transmembrane region" description="Helical" evidence="12">
    <location>
        <begin position="44"/>
        <end position="77"/>
    </location>
</feature>
<evidence type="ECO:0000256" key="5">
    <source>
        <dbReference type="ARBA" id="ARBA00022692"/>
    </source>
</evidence>
<keyword evidence="9 12" id="KW-0472">Membrane</keyword>
<keyword evidence="7 12" id="KW-0653">Protein transport</keyword>
<reference evidence="14" key="2">
    <citation type="journal article" date="2021" name="PeerJ">
        <title>Extensive microbial diversity within the chicken gut microbiome revealed by metagenomics and culture.</title>
        <authorList>
            <person name="Gilroy R."/>
            <person name="Ravi A."/>
            <person name="Getino M."/>
            <person name="Pursley I."/>
            <person name="Horton D.L."/>
            <person name="Alikhan N.F."/>
            <person name="Baker D."/>
            <person name="Gharbi K."/>
            <person name="Hall N."/>
            <person name="Watson M."/>
            <person name="Adriaenssens E.M."/>
            <person name="Foster-Nyarko E."/>
            <person name="Jarju S."/>
            <person name="Secka A."/>
            <person name="Antonio M."/>
            <person name="Oren A."/>
            <person name="Chaudhuri R.R."/>
            <person name="La Ragione R."/>
            <person name="Hildebrand F."/>
            <person name="Pallen M.J."/>
        </authorList>
    </citation>
    <scope>NUCLEOTIDE SEQUENCE</scope>
    <source>
        <strain evidence="14">ChiW3-316</strain>
    </source>
</reference>
<evidence type="ECO:0000256" key="9">
    <source>
        <dbReference type="ARBA" id="ARBA00023136"/>
    </source>
</evidence>
<evidence type="ECO:0000256" key="12">
    <source>
        <dbReference type="RuleBase" id="RU362069"/>
    </source>
</evidence>
<dbReference type="AlphaFoldDB" id="A0A9D1SB86"/>
<feature type="transmembrane region" description="Helical" evidence="12">
    <location>
        <begin position="188"/>
        <end position="207"/>
    </location>
</feature>
<keyword evidence="4 12" id="KW-1003">Cell membrane</keyword>
<evidence type="ECO:0000256" key="6">
    <source>
        <dbReference type="ARBA" id="ARBA00022795"/>
    </source>
</evidence>
<dbReference type="PRINTS" id="PR01302">
    <property type="entry name" value="TYPE3IMPPROT"/>
</dbReference>
<dbReference type="GO" id="GO:0009306">
    <property type="term" value="P:protein secretion"/>
    <property type="evidence" value="ECO:0007669"/>
    <property type="project" value="UniProtKB-UniRule"/>
</dbReference>
<feature type="signal peptide" evidence="13">
    <location>
        <begin position="1"/>
        <end position="25"/>
    </location>
</feature>
<keyword evidence="14" id="KW-0282">Flagellum</keyword>
<dbReference type="PROSITE" id="PS01060">
    <property type="entry name" value="FLIP_1"/>
    <property type="match status" value="1"/>
</dbReference>
<accession>A0A9D1SB86</accession>
<comment type="similarity">
    <text evidence="1 12">Belongs to the FliP/MopC/SpaP family.</text>
</comment>
<protein>
    <recommendedName>
        <fullName evidence="2 12">Flagellar biosynthetic protein FliP</fullName>
    </recommendedName>
</protein>
<feature type="chain" id="PRO_5039557424" description="Flagellar biosynthetic protein FliP" evidence="13">
    <location>
        <begin position="26"/>
        <end position="247"/>
    </location>
</feature>
<comment type="caution">
    <text evidence="14">The sequence shown here is derived from an EMBL/GenBank/DDBJ whole genome shotgun (WGS) entry which is preliminary data.</text>
</comment>
<evidence type="ECO:0000256" key="8">
    <source>
        <dbReference type="ARBA" id="ARBA00022989"/>
    </source>
</evidence>
<feature type="transmembrane region" description="Helical" evidence="12">
    <location>
        <begin position="219"/>
        <end position="238"/>
    </location>
</feature>
<dbReference type="Pfam" id="PF00813">
    <property type="entry name" value="FliP"/>
    <property type="match status" value="1"/>
</dbReference>
<dbReference type="Proteomes" id="UP000824107">
    <property type="component" value="Unassembled WGS sequence"/>
</dbReference>
<evidence type="ECO:0000256" key="3">
    <source>
        <dbReference type="ARBA" id="ARBA00022448"/>
    </source>
</evidence>
<organism evidence="14 15">
    <name type="scientific">Candidatus Scatocola faecipullorum</name>
    <dbReference type="NCBI Taxonomy" id="2840917"/>
    <lineage>
        <taxon>Bacteria</taxon>
        <taxon>Pseudomonadati</taxon>
        <taxon>Pseudomonadota</taxon>
        <taxon>Alphaproteobacteria</taxon>
        <taxon>Rhodospirillales</taxon>
        <taxon>Rhodospirillaceae</taxon>
        <taxon>Rhodospirillaceae incertae sedis</taxon>
        <taxon>Candidatus Scatocola</taxon>
    </lineage>
</organism>
<keyword evidence="14" id="KW-0966">Cell projection</keyword>
<name>A0A9D1SB86_9PROT</name>
<feature type="transmembrane region" description="Helical" evidence="12">
    <location>
        <begin position="89"/>
        <end position="108"/>
    </location>
</feature>
<dbReference type="NCBIfam" id="NF009438">
    <property type="entry name" value="PRK12797.1"/>
    <property type="match status" value="1"/>
</dbReference>
<dbReference type="InterPro" id="IPR005838">
    <property type="entry name" value="T3SS_IM_P"/>
</dbReference>
<evidence type="ECO:0000256" key="10">
    <source>
        <dbReference type="ARBA" id="ARBA00023143"/>
    </source>
</evidence>
<proteinExistence type="inferred from homology"/>
<evidence type="ECO:0000256" key="2">
    <source>
        <dbReference type="ARBA" id="ARBA00021714"/>
    </source>
</evidence>
<evidence type="ECO:0000256" key="13">
    <source>
        <dbReference type="SAM" id="SignalP"/>
    </source>
</evidence>
<keyword evidence="11 12" id="KW-1006">Bacterial flagellum protein export</keyword>
<comment type="function">
    <text evidence="12">Plays a role in the flagellum-specific transport system.</text>
</comment>
<keyword evidence="14" id="KW-0969">Cilium</keyword>
<sequence>MSGKITRIALWVLFFSFIAVGTAAAQTISLNVQDQPTGSATARIFNIILMITVLSIAPSILVMMTSFTRIIVVFSITRSALATNSTPPNMVLISLALFLTMFIMAPTFEKVWDEGIKPMYEEKLEITEGLEKAAAPMKEFMVRNTREKDLLLFTDLAKEKPAESIEATPLKVAIPAFMISELRRAFEIGFLIFIPFLVIDMVIASILMSMGMMMLPPTVLALPFKVIFFVLVDGWYMLAGSLVQSFK</sequence>
<evidence type="ECO:0000256" key="11">
    <source>
        <dbReference type="ARBA" id="ARBA00023225"/>
    </source>
</evidence>
<gene>
    <name evidence="12 14" type="primary">fliP</name>
    <name evidence="14" type="ORF">IAD20_06615</name>
</gene>
<dbReference type="GO" id="GO:0009425">
    <property type="term" value="C:bacterial-type flagellum basal body"/>
    <property type="evidence" value="ECO:0007669"/>
    <property type="project" value="UniProtKB-SubCell"/>
</dbReference>
<keyword evidence="10" id="KW-0975">Bacterial flagellum</keyword>
<dbReference type="PANTHER" id="PTHR30587">
    <property type="entry name" value="FLAGELLAR BIOSYNTHETIC PROTEIN FLIP"/>
    <property type="match status" value="1"/>
</dbReference>
<reference evidence="14" key="1">
    <citation type="submission" date="2020-10" db="EMBL/GenBank/DDBJ databases">
        <authorList>
            <person name="Gilroy R."/>
        </authorList>
    </citation>
    <scope>NUCLEOTIDE SEQUENCE</scope>
    <source>
        <strain evidence="14">ChiW3-316</strain>
    </source>
</reference>
<keyword evidence="6 12" id="KW-1005">Bacterial flagellum biogenesis</keyword>
<evidence type="ECO:0000256" key="7">
    <source>
        <dbReference type="ARBA" id="ARBA00022927"/>
    </source>
</evidence>
<keyword evidence="5 12" id="KW-0812">Transmembrane</keyword>
<keyword evidence="13" id="KW-0732">Signal</keyword>
<evidence type="ECO:0000313" key="15">
    <source>
        <dbReference type="Proteomes" id="UP000824107"/>
    </source>
</evidence>
<dbReference type="GO" id="GO:0005886">
    <property type="term" value="C:plasma membrane"/>
    <property type="evidence" value="ECO:0007669"/>
    <property type="project" value="UniProtKB-SubCell"/>
</dbReference>
<evidence type="ECO:0000313" key="14">
    <source>
        <dbReference type="EMBL" id="HIU53736.1"/>
    </source>
</evidence>
<dbReference type="InterPro" id="IPR005837">
    <property type="entry name" value="FliP"/>
</dbReference>
<dbReference type="EMBL" id="DVNC01000044">
    <property type="protein sequence ID" value="HIU53736.1"/>
    <property type="molecule type" value="Genomic_DNA"/>
</dbReference>